<dbReference type="GO" id="GO:0016757">
    <property type="term" value="F:glycosyltransferase activity"/>
    <property type="evidence" value="ECO:0007669"/>
    <property type="project" value="UniProtKB-KW"/>
</dbReference>
<evidence type="ECO:0000313" key="2">
    <source>
        <dbReference type="EMBL" id="MBT1709848.1"/>
    </source>
</evidence>
<name>A0AAP2E0T9_9BACT</name>
<dbReference type="Pfam" id="PF00535">
    <property type="entry name" value="Glycos_transf_2"/>
    <property type="match status" value="1"/>
</dbReference>
<dbReference type="Proteomes" id="UP001319080">
    <property type="component" value="Unassembled WGS sequence"/>
</dbReference>
<dbReference type="EMBL" id="JAHESE010000017">
    <property type="protein sequence ID" value="MBT1709848.1"/>
    <property type="molecule type" value="Genomic_DNA"/>
</dbReference>
<comment type="caution">
    <text evidence="2">The sequence shown here is derived from an EMBL/GenBank/DDBJ whole genome shotgun (WGS) entry which is preliminary data.</text>
</comment>
<reference evidence="2 3" key="1">
    <citation type="submission" date="2021-05" db="EMBL/GenBank/DDBJ databases">
        <title>A Polyphasic approach of four new species of the genus Ohtaekwangia: Ohtaekwangia histidinii sp. nov., Ohtaekwangia cretensis sp. nov., Ohtaekwangia indiensis sp. nov., Ohtaekwangia reichenbachii sp. nov. from diverse environment.</title>
        <authorList>
            <person name="Octaviana S."/>
        </authorList>
    </citation>
    <scope>NUCLEOTIDE SEQUENCE [LARGE SCALE GENOMIC DNA]</scope>
    <source>
        <strain evidence="2 3">PWU5</strain>
    </source>
</reference>
<dbReference type="InterPro" id="IPR029044">
    <property type="entry name" value="Nucleotide-diphossugar_trans"/>
</dbReference>
<dbReference type="AlphaFoldDB" id="A0AAP2E0T9"/>
<evidence type="ECO:0000313" key="3">
    <source>
        <dbReference type="Proteomes" id="UP001319080"/>
    </source>
</evidence>
<dbReference type="InterPro" id="IPR001173">
    <property type="entry name" value="Glyco_trans_2-like"/>
</dbReference>
<keyword evidence="2" id="KW-0808">Transferase</keyword>
<proteinExistence type="predicted"/>
<dbReference type="Gene3D" id="3.90.550.10">
    <property type="entry name" value="Spore Coat Polysaccharide Biosynthesis Protein SpsA, Chain A"/>
    <property type="match status" value="1"/>
</dbReference>
<organism evidence="2 3">
    <name type="scientific">Dawidia cretensis</name>
    <dbReference type="NCBI Taxonomy" id="2782350"/>
    <lineage>
        <taxon>Bacteria</taxon>
        <taxon>Pseudomonadati</taxon>
        <taxon>Bacteroidota</taxon>
        <taxon>Cytophagia</taxon>
        <taxon>Cytophagales</taxon>
        <taxon>Chryseotaleaceae</taxon>
        <taxon>Dawidia</taxon>
    </lineage>
</organism>
<accession>A0AAP2E0T9</accession>
<dbReference type="EC" id="2.4.-.-" evidence="2"/>
<feature type="non-terminal residue" evidence="2">
    <location>
        <position position="75"/>
    </location>
</feature>
<gene>
    <name evidence="2" type="ORF">KK062_16505</name>
</gene>
<protein>
    <submittedName>
        <fullName evidence="2">Glycosyltransferase</fullName>
        <ecNumber evidence="2">2.4.-.-</ecNumber>
    </submittedName>
</protein>
<dbReference type="SUPFAM" id="SSF53448">
    <property type="entry name" value="Nucleotide-diphospho-sugar transferases"/>
    <property type="match status" value="1"/>
</dbReference>
<keyword evidence="3" id="KW-1185">Reference proteome</keyword>
<feature type="domain" description="Glycosyltransferase 2-like" evidence="1">
    <location>
        <begin position="2"/>
        <end position="57"/>
    </location>
</feature>
<keyword evidence="2" id="KW-0328">Glycosyltransferase</keyword>
<evidence type="ECO:0000259" key="1">
    <source>
        <dbReference type="Pfam" id="PF00535"/>
    </source>
</evidence>
<sequence>MICAHDEEANLKELVPALMAQDYPEFEIVVVDDRSNDATFDWLLEETRKDHRLRMVHVLSLIPITAPPTRRGRGG</sequence>